<dbReference type="InterPro" id="IPR023867">
    <property type="entry name" value="Sulphatase_maturase_rSAM"/>
</dbReference>
<dbReference type="Pfam" id="PF04055">
    <property type="entry name" value="Radical_SAM"/>
    <property type="match status" value="1"/>
</dbReference>
<dbReference type="CDD" id="cd01335">
    <property type="entry name" value="Radical_SAM"/>
    <property type="match status" value="1"/>
</dbReference>
<dbReference type="SFLD" id="SFLDS00029">
    <property type="entry name" value="Radical_SAM"/>
    <property type="match status" value="1"/>
</dbReference>
<keyword evidence="5" id="KW-0411">Iron-sulfur</keyword>
<dbReference type="GO" id="GO:0016491">
    <property type="term" value="F:oxidoreductase activity"/>
    <property type="evidence" value="ECO:0007669"/>
    <property type="project" value="InterPro"/>
</dbReference>
<dbReference type="OrthoDB" id="9782387at2"/>
<evidence type="ECO:0000256" key="5">
    <source>
        <dbReference type="ARBA" id="ARBA00023014"/>
    </source>
</evidence>
<dbReference type="InterPro" id="IPR034491">
    <property type="entry name" value="Anaerob_Ser_sulfatase-maturase"/>
</dbReference>
<dbReference type="Gene3D" id="3.20.20.70">
    <property type="entry name" value="Aldolase class I"/>
    <property type="match status" value="1"/>
</dbReference>
<evidence type="ECO:0000256" key="3">
    <source>
        <dbReference type="ARBA" id="ARBA00022723"/>
    </source>
</evidence>
<dbReference type="AlphaFoldDB" id="A0A369WSJ0"/>
<reference evidence="8 9" key="1">
    <citation type="submission" date="2018-07" db="EMBL/GenBank/DDBJ databases">
        <title>Motiliproteus coralliicola sp. nov., a bacterium isolated from Coral.</title>
        <authorList>
            <person name="Wang G."/>
        </authorList>
    </citation>
    <scope>NUCLEOTIDE SEQUENCE [LARGE SCALE GENOMIC DNA]</scope>
    <source>
        <strain evidence="8 9">C34</strain>
    </source>
</reference>
<comment type="similarity">
    <text evidence="6">Belongs to the radical SAM superfamily. Anaerobic sulfatase-maturating enzyme family.</text>
</comment>
<dbReference type="InterPro" id="IPR007197">
    <property type="entry name" value="rSAM"/>
</dbReference>
<evidence type="ECO:0000256" key="2">
    <source>
        <dbReference type="ARBA" id="ARBA00022691"/>
    </source>
</evidence>
<dbReference type="GO" id="GO:0051536">
    <property type="term" value="F:iron-sulfur cluster binding"/>
    <property type="evidence" value="ECO:0007669"/>
    <property type="project" value="UniProtKB-KW"/>
</dbReference>
<dbReference type="Pfam" id="PF13186">
    <property type="entry name" value="SPASM"/>
    <property type="match status" value="1"/>
</dbReference>
<evidence type="ECO:0000256" key="1">
    <source>
        <dbReference type="ARBA" id="ARBA00001966"/>
    </source>
</evidence>
<dbReference type="PANTHER" id="PTHR43273:SF3">
    <property type="entry name" value="ANAEROBIC SULFATASE-MATURATING ENZYME HOMOLOG ASLB-RELATED"/>
    <property type="match status" value="1"/>
</dbReference>
<dbReference type="SUPFAM" id="SSF102114">
    <property type="entry name" value="Radical SAM enzymes"/>
    <property type="match status" value="1"/>
</dbReference>
<accession>A0A369WSJ0</accession>
<dbReference type="SFLD" id="SFLDG01384">
    <property type="entry name" value="thioether_bond_formation_requi"/>
    <property type="match status" value="1"/>
</dbReference>
<evidence type="ECO:0000256" key="4">
    <source>
        <dbReference type="ARBA" id="ARBA00023004"/>
    </source>
</evidence>
<name>A0A369WSJ0_9GAMM</name>
<protein>
    <submittedName>
        <fullName evidence="8">Anaerobic sulfatase maturase</fullName>
    </submittedName>
</protein>
<organism evidence="8 9">
    <name type="scientific">Motiliproteus coralliicola</name>
    <dbReference type="NCBI Taxonomy" id="2283196"/>
    <lineage>
        <taxon>Bacteria</taxon>
        <taxon>Pseudomonadati</taxon>
        <taxon>Pseudomonadota</taxon>
        <taxon>Gammaproteobacteria</taxon>
        <taxon>Oceanospirillales</taxon>
        <taxon>Oceanospirillaceae</taxon>
        <taxon>Motiliproteus</taxon>
    </lineage>
</organism>
<dbReference type="NCBIfam" id="TIGR03942">
    <property type="entry name" value="sulfatase_rSAM"/>
    <property type="match status" value="1"/>
</dbReference>
<evidence type="ECO:0000313" key="8">
    <source>
        <dbReference type="EMBL" id="RDE24652.1"/>
    </source>
</evidence>
<evidence type="ECO:0000256" key="6">
    <source>
        <dbReference type="ARBA" id="ARBA00023601"/>
    </source>
</evidence>
<evidence type="ECO:0000259" key="7">
    <source>
        <dbReference type="PROSITE" id="PS51918"/>
    </source>
</evidence>
<comment type="cofactor">
    <cofactor evidence="1">
        <name>[4Fe-4S] cluster</name>
        <dbReference type="ChEBI" id="CHEBI:49883"/>
    </cofactor>
</comment>
<dbReference type="SFLD" id="SFLDF00285">
    <property type="entry name" value="anaerobic_Ser-type_sulfatase-m"/>
    <property type="match status" value="1"/>
</dbReference>
<dbReference type="GO" id="GO:0046872">
    <property type="term" value="F:metal ion binding"/>
    <property type="evidence" value="ECO:0007669"/>
    <property type="project" value="UniProtKB-KW"/>
</dbReference>
<dbReference type="InterPro" id="IPR013785">
    <property type="entry name" value="Aldolase_TIM"/>
</dbReference>
<dbReference type="PROSITE" id="PS51918">
    <property type="entry name" value="RADICAL_SAM"/>
    <property type="match status" value="1"/>
</dbReference>
<dbReference type="RefSeq" id="WP_114694238.1">
    <property type="nucleotide sequence ID" value="NZ_QQOH01000001.1"/>
</dbReference>
<gene>
    <name evidence="8" type="ORF">DV711_03425</name>
</gene>
<keyword evidence="2" id="KW-0949">S-adenosyl-L-methionine</keyword>
<keyword evidence="3" id="KW-0479">Metal-binding</keyword>
<dbReference type="NCBIfam" id="TIGR04085">
    <property type="entry name" value="rSAM_more_4Fe4S"/>
    <property type="match status" value="1"/>
</dbReference>
<dbReference type="PANTHER" id="PTHR43273">
    <property type="entry name" value="ANAEROBIC SULFATASE-MATURATING ENZYME HOMOLOG ASLB-RELATED"/>
    <property type="match status" value="1"/>
</dbReference>
<keyword evidence="4" id="KW-0408">Iron</keyword>
<feature type="domain" description="Radical SAM core" evidence="7">
    <location>
        <begin position="9"/>
        <end position="250"/>
    </location>
</feature>
<proteinExistence type="inferred from homology"/>
<dbReference type="SFLD" id="SFLDG01386">
    <property type="entry name" value="main_SPASM_domain-containing"/>
    <property type="match status" value="1"/>
</dbReference>
<evidence type="ECO:0000313" key="9">
    <source>
        <dbReference type="Proteomes" id="UP000253769"/>
    </source>
</evidence>
<dbReference type="EMBL" id="QQOH01000001">
    <property type="protein sequence ID" value="RDE24652.1"/>
    <property type="molecule type" value="Genomic_DNA"/>
</dbReference>
<sequence length="406" mass="45867">MQQIPIQQHRASRPFHMMIKPVGSACNLDCGYCYYQDKDALLQQPGAKVMSPERLQRFTEQYLAAQPDGTPEVNFGWQGGEPTLAGLDFYRNAVKWQQHYNTRHLSISNAIQTNGSLLDDEWCHFFAEHNFLVGLSIDGPSELHDRQRPVKSGGSSFSQVRRAAQLLQQHQVEFNVLCVVTNVSLVDPIAVYNSIKQLGGRYIQFIPLVVPSPSSISVDELYNFDQDAECSVDAQGYGRFLSTIFDHWLEQDLGRVFVQQFDELIGALLGQPSASCIHAPACGRSLVIENNLSVFSCDHLVYPPYQLNGLEQQSLAELVDGDQQQRFERLKIEQLPPNCNSCRFKPLCNGGCPIHQSGEGTARRNYLCRGYQDFFGHALPYCQAIVRCMQQRLPLQHYRNFLDTSA</sequence>
<comment type="caution">
    <text evidence="8">The sequence shown here is derived from an EMBL/GenBank/DDBJ whole genome shotgun (WGS) entry which is preliminary data.</text>
</comment>
<dbReference type="InterPro" id="IPR023885">
    <property type="entry name" value="4Fe4S-binding_SPASM_dom"/>
</dbReference>
<dbReference type="InterPro" id="IPR058240">
    <property type="entry name" value="rSAM_sf"/>
</dbReference>
<dbReference type="SFLD" id="SFLDG01072">
    <property type="entry name" value="dehydrogenase_like"/>
    <property type="match status" value="1"/>
</dbReference>
<keyword evidence="9" id="KW-1185">Reference proteome</keyword>
<dbReference type="SFLD" id="SFLDG01067">
    <property type="entry name" value="SPASM/twitch_domain_containing"/>
    <property type="match status" value="1"/>
</dbReference>
<dbReference type="Proteomes" id="UP000253769">
    <property type="component" value="Unassembled WGS sequence"/>
</dbReference>